<evidence type="ECO:0000313" key="3">
    <source>
        <dbReference type="Proteomes" id="UP000018291"/>
    </source>
</evidence>
<dbReference type="Proteomes" id="UP000018291">
    <property type="component" value="Unassembled WGS sequence"/>
</dbReference>
<dbReference type="EMBL" id="CANL01000045">
    <property type="protein sequence ID" value="CCM64949.1"/>
    <property type="molecule type" value="Genomic_DNA"/>
</dbReference>
<name>R4Z1Z8_9ACTN</name>
<dbReference type="Pfam" id="PF03009">
    <property type="entry name" value="GDPD"/>
    <property type="match status" value="1"/>
</dbReference>
<keyword evidence="3" id="KW-1185">Reference proteome</keyword>
<dbReference type="PANTHER" id="PTHR46211">
    <property type="entry name" value="GLYCEROPHOSPHORYL DIESTER PHOSPHODIESTERASE"/>
    <property type="match status" value="1"/>
</dbReference>
<comment type="caution">
    <text evidence="2">The sequence shown here is derived from an EMBL/GenBank/DDBJ whole genome shotgun (WGS) entry which is preliminary data.</text>
</comment>
<dbReference type="STRING" id="1229780.BN381_50091"/>
<sequence length="220" mass="24506">MAAFRHAVRARYPYLETDTHATADGVLVAFHDDHLDRVTDREGPIAELPYSEVAKARVNGQSIPLLEELLEEFPEQRFNIDAKSDAAGAHLPALLRRTNALARVCLASFSTERLVRLRRELGDKACTAASPREIGQWRAGRVGTGFNVLQVPTTHKSIELVTRRTVARAHRAGVPVHVWTIDDPQEIERLLDLGVDGIITDSLENLTTALDRRGQWHPTV</sequence>
<dbReference type="PANTHER" id="PTHR46211:SF14">
    <property type="entry name" value="GLYCEROPHOSPHODIESTER PHOSPHODIESTERASE"/>
    <property type="match status" value="1"/>
</dbReference>
<reference evidence="2 3" key="1">
    <citation type="journal article" date="2013" name="ISME J.">
        <title>Metabolic model for the filamentous 'Candidatus Microthrix parvicella' based on genomic and metagenomic analyses.</title>
        <authorList>
            <person name="Jon McIlroy S."/>
            <person name="Kristiansen R."/>
            <person name="Albertsen M."/>
            <person name="Michael Karst S."/>
            <person name="Rossetti S."/>
            <person name="Lund Nielsen J."/>
            <person name="Tandoi V."/>
            <person name="James Seviour R."/>
            <person name="Nielsen P.H."/>
        </authorList>
    </citation>
    <scope>NUCLEOTIDE SEQUENCE [LARGE SCALE GENOMIC DNA]</scope>
    <source>
        <strain evidence="2 3">RN1</strain>
    </source>
</reference>
<dbReference type="HOGENOM" id="CLU_030006_3_6_11"/>
<dbReference type="AlphaFoldDB" id="R4Z1Z8"/>
<dbReference type="eggNOG" id="COG0584">
    <property type="taxonomic scope" value="Bacteria"/>
</dbReference>
<proteinExistence type="predicted"/>
<dbReference type="SUPFAM" id="SSF51695">
    <property type="entry name" value="PLC-like phosphodiesterases"/>
    <property type="match status" value="1"/>
</dbReference>
<organism evidence="2 3">
    <name type="scientific">Candidatus Neomicrothrix parvicella RN1</name>
    <dbReference type="NCBI Taxonomy" id="1229780"/>
    <lineage>
        <taxon>Bacteria</taxon>
        <taxon>Bacillati</taxon>
        <taxon>Actinomycetota</taxon>
        <taxon>Acidimicrobiia</taxon>
        <taxon>Acidimicrobiales</taxon>
        <taxon>Microthrixaceae</taxon>
        <taxon>Candidatus Neomicrothrix</taxon>
    </lineage>
</organism>
<feature type="domain" description="GP-PDE" evidence="1">
    <location>
        <begin position="1"/>
        <end position="210"/>
    </location>
</feature>
<dbReference type="Gene3D" id="3.20.20.190">
    <property type="entry name" value="Phosphatidylinositol (PI) phosphodiesterase"/>
    <property type="match status" value="1"/>
</dbReference>
<evidence type="ECO:0000259" key="1">
    <source>
        <dbReference type="PROSITE" id="PS51704"/>
    </source>
</evidence>
<dbReference type="GO" id="GO:0008081">
    <property type="term" value="F:phosphoric diester hydrolase activity"/>
    <property type="evidence" value="ECO:0007669"/>
    <property type="project" value="InterPro"/>
</dbReference>
<dbReference type="GO" id="GO:0006629">
    <property type="term" value="P:lipid metabolic process"/>
    <property type="evidence" value="ECO:0007669"/>
    <property type="project" value="InterPro"/>
</dbReference>
<dbReference type="InterPro" id="IPR030395">
    <property type="entry name" value="GP_PDE_dom"/>
</dbReference>
<protein>
    <submittedName>
        <fullName evidence="2">Putative glycerophosphoryl diester phosphodiesterase</fullName>
        <ecNumber evidence="2">3.1.4.-</ecNumber>
    </submittedName>
</protein>
<evidence type="ECO:0000313" key="2">
    <source>
        <dbReference type="EMBL" id="CCM64949.1"/>
    </source>
</evidence>
<dbReference type="PROSITE" id="PS51704">
    <property type="entry name" value="GP_PDE"/>
    <property type="match status" value="1"/>
</dbReference>
<dbReference type="EC" id="3.1.4.-" evidence="2"/>
<accession>R4Z1Z8</accession>
<dbReference type="InterPro" id="IPR017946">
    <property type="entry name" value="PLC-like_Pdiesterase_TIM-brl"/>
</dbReference>
<gene>
    <name evidence="2" type="ORF">BN381_50091</name>
</gene>
<keyword evidence="2" id="KW-0378">Hydrolase</keyword>